<keyword evidence="1" id="KW-0418">Kinase</keyword>
<evidence type="ECO:0000256" key="3">
    <source>
        <dbReference type="ARBA" id="ARBA00022840"/>
    </source>
</evidence>
<sequence length="531" mass="58214">MALIQEGSEYVGESGKTYLAVSALGQANVWTAVEKTNMENLVVLKSPAPDDTEPGWPQFQHEMVVHELLKDCESIRKQVDRIPPVGENPPILVLELLETTLWSARTKRPFTKEEVRAVARQVMRGLKDVHDKGLVYADLKMQNVMINGFDTNEPGDLSKLTAKLGDLGIVMYPQKGTVQPVAYRAPEVFFRGAITQAADIWGFGLIYCHLMEAIERFEKTGLYDDLYTGSGSMREREQAMRYALANDYDLENKDYYKDCALPYRASDHEEGNHWEELQKRGLDKEDIEFLQWILKSDPRRRPSAQAVLDSDVLNPGLNGEMEAGQSPGELEGMSEHAREAAATHDPVKRRRRDADSAGPAEMASVHRPEALIRGASQVVFTPGITPGIGLSEDASGGYMMHKPRNHVSPILEHPLMKSVIEESNHESQDDTTSHLADVEGGAGEDGSETAARPAEVSNETPEPPSGIVEASNGIAEASSGNLEATNDTTEAPRHSSFGANLTAEVAQLQRPAGLAHIGKTSSSGGTWLSYQ</sequence>
<keyword evidence="3" id="KW-0067">ATP-binding</keyword>
<feature type="compositionally biased region" description="Basic and acidic residues" evidence="6">
    <location>
        <begin position="333"/>
        <end position="346"/>
    </location>
</feature>
<dbReference type="EMBL" id="JAVRQU010000021">
    <property type="protein sequence ID" value="KAK5691427.1"/>
    <property type="molecule type" value="Genomic_DNA"/>
</dbReference>
<dbReference type="InterPro" id="IPR011009">
    <property type="entry name" value="Kinase-like_dom_sf"/>
</dbReference>
<comment type="caution">
    <text evidence="8">The sequence shown here is derived from an EMBL/GenBank/DDBJ whole genome shotgun (WGS) entry which is preliminary data.</text>
</comment>
<evidence type="ECO:0000256" key="6">
    <source>
        <dbReference type="SAM" id="MobiDB-lite"/>
    </source>
</evidence>
<proteinExistence type="predicted"/>
<dbReference type="PANTHER" id="PTHR24055">
    <property type="entry name" value="MITOGEN-ACTIVATED PROTEIN KINASE"/>
    <property type="match status" value="1"/>
</dbReference>
<dbReference type="InterPro" id="IPR008271">
    <property type="entry name" value="Ser/Thr_kinase_AS"/>
</dbReference>
<dbReference type="Proteomes" id="UP001310594">
    <property type="component" value="Unassembled WGS sequence"/>
</dbReference>
<dbReference type="SMART" id="SM00220">
    <property type="entry name" value="S_TKc"/>
    <property type="match status" value="1"/>
</dbReference>
<evidence type="ECO:0000256" key="4">
    <source>
        <dbReference type="ARBA" id="ARBA00047919"/>
    </source>
</evidence>
<dbReference type="Gene3D" id="1.10.510.10">
    <property type="entry name" value="Transferase(Phosphotransferase) domain 1"/>
    <property type="match status" value="1"/>
</dbReference>
<accession>A0AAN7ZL08</accession>
<dbReference type="InterPro" id="IPR050117">
    <property type="entry name" value="MAPK"/>
</dbReference>
<keyword evidence="1" id="KW-0808">Transferase</keyword>
<evidence type="ECO:0000256" key="5">
    <source>
        <dbReference type="ARBA" id="ARBA00048130"/>
    </source>
</evidence>
<keyword evidence="2" id="KW-0547">Nucleotide-binding</keyword>
<feature type="region of interest" description="Disordered" evidence="6">
    <location>
        <begin position="311"/>
        <end position="369"/>
    </location>
</feature>
<dbReference type="GO" id="GO:0004707">
    <property type="term" value="F:MAP kinase activity"/>
    <property type="evidence" value="ECO:0007669"/>
    <property type="project" value="UniProtKB-EC"/>
</dbReference>
<evidence type="ECO:0000256" key="2">
    <source>
        <dbReference type="ARBA" id="ARBA00022741"/>
    </source>
</evidence>
<evidence type="ECO:0000259" key="7">
    <source>
        <dbReference type="PROSITE" id="PS50011"/>
    </source>
</evidence>
<keyword evidence="1" id="KW-0723">Serine/threonine-protein kinase</keyword>
<organism evidence="8 9">
    <name type="scientific">Elasticomyces elasticus</name>
    <dbReference type="NCBI Taxonomy" id="574655"/>
    <lineage>
        <taxon>Eukaryota</taxon>
        <taxon>Fungi</taxon>
        <taxon>Dikarya</taxon>
        <taxon>Ascomycota</taxon>
        <taxon>Pezizomycotina</taxon>
        <taxon>Dothideomycetes</taxon>
        <taxon>Dothideomycetidae</taxon>
        <taxon>Mycosphaerellales</taxon>
        <taxon>Teratosphaeriaceae</taxon>
        <taxon>Elasticomyces</taxon>
    </lineage>
</organism>
<dbReference type="SUPFAM" id="SSF56112">
    <property type="entry name" value="Protein kinase-like (PK-like)"/>
    <property type="match status" value="1"/>
</dbReference>
<evidence type="ECO:0000256" key="1">
    <source>
        <dbReference type="ARBA" id="ARBA00022527"/>
    </source>
</evidence>
<feature type="domain" description="Protein kinase" evidence="7">
    <location>
        <begin position="18"/>
        <end position="317"/>
    </location>
</feature>
<reference evidence="8" key="1">
    <citation type="submission" date="2023-08" db="EMBL/GenBank/DDBJ databases">
        <title>Black Yeasts Isolated from many extreme environments.</title>
        <authorList>
            <person name="Coleine C."/>
            <person name="Stajich J.E."/>
            <person name="Selbmann L."/>
        </authorList>
    </citation>
    <scope>NUCLEOTIDE SEQUENCE</scope>
    <source>
        <strain evidence="8">CCFEE 5810</strain>
    </source>
</reference>
<dbReference type="AlphaFoldDB" id="A0AAN7ZL08"/>
<comment type="catalytic activity">
    <reaction evidence="5">
        <text>L-seryl-[protein] + ATP = O-phospho-L-seryl-[protein] + ADP + H(+)</text>
        <dbReference type="Rhea" id="RHEA:17989"/>
        <dbReference type="Rhea" id="RHEA-COMP:9863"/>
        <dbReference type="Rhea" id="RHEA-COMP:11604"/>
        <dbReference type="ChEBI" id="CHEBI:15378"/>
        <dbReference type="ChEBI" id="CHEBI:29999"/>
        <dbReference type="ChEBI" id="CHEBI:30616"/>
        <dbReference type="ChEBI" id="CHEBI:83421"/>
        <dbReference type="ChEBI" id="CHEBI:456216"/>
        <dbReference type="EC" id="2.7.11.24"/>
    </reaction>
    <physiologicalReaction direction="left-to-right" evidence="5">
        <dbReference type="Rhea" id="RHEA:17990"/>
    </physiologicalReaction>
</comment>
<feature type="compositionally biased region" description="Basic and acidic residues" evidence="6">
    <location>
        <begin position="422"/>
        <end position="432"/>
    </location>
</feature>
<protein>
    <recommendedName>
        <fullName evidence="7">Protein kinase domain-containing protein</fullName>
    </recommendedName>
</protein>
<feature type="region of interest" description="Disordered" evidence="6">
    <location>
        <begin position="422"/>
        <end position="469"/>
    </location>
</feature>
<name>A0AAN7ZL08_9PEZI</name>
<gene>
    <name evidence="8" type="ORF">LTR97_011420</name>
</gene>
<evidence type="ECO:0000313" key="8">
    <source>
        <dbReference type="EMBL" id="KAK5691427.1"/>
    </source>
</evidence>
<evidence type="ECO:0000313" key="9">
    <source>
        <dbReference type="Proteomes" id="UP001310594"/>
    </source>
</evidence>
<dbReference type="PROSITE" id="PS50011">
    <property type="entry name" value="PROTEIN_KINASE_DOM"/>
    <property type="match status" value="1"/>
</dbReference>
<dbReference type="Pfam" id="PF00069">
    <property type="entry name" value="Pkinase"/>
    <property type="match status" value="1"/>
</dbReference>
<dbReference type="GO" id="GO:0005524">
    <property type="term" value="F:ATP binding"/>
    <property type="evidence" value="ECO:0007669"/>
    <property type="project" value="UniProtKB-KW"/>
</dbReference>
<comment type="catalytic activity">
    <reaction evidence="4">
        <text>L-threonyl-[protein] + ATP = O-phospho-L-threonyl-[protein] + ADP + H(+)</text>
        <dbReference type="Rhea" id="RHEA:46608"/>
        <dbReference type="Rhea" id="RHEA-COMP:11060"/>
        <dbReference type="Rhea" id="RHEA-COMP:11605"/>
        <dbReference type="ChEBI" id="CHEBI:15378"/>
        <dbReference type="ChEBI" id="CHEBI:30013"/>
        <dbReference type="ChEBI" id="CHEBI:30616"/>
        <dbReference type="ChEBI" id="CHEBI:61977"/>
        <dbReference type="ChEBI" id="CHEBI:456216"/>
        <dbReference type="EC" id="2.7.11.24"/>
    </reaction>
    <physiologicalReaction direction="left-to-right" evidence="4">
        <dbReference type="Rhea" id="RHEA:46609"/>
    </physiologicalReaction>
</comment>
<dbReference type="InterPro" id="IPR000719">
    <property type="entry name" value="Prot_kinase_dom"/>
</dbReference>
<dbReference type="PROSITE" id="PS00108">
    <property type="entry name" value="PROTEIN_KINASE_ST"/>
    <property type="match status" value="1"/>
</dbReference>